<organism evidence="2 3">
    <name type="scientific">Naegleria fowleri</name>
    <name type="common">Brain eating amoeba</name>
    <dbReference type="NCBI Taxonomy" id="5763"/>
    <lineage>
        <taxon>Eukaryota</taxon>
        <taxon>Discoba</taxon>
        <taxon>Heterolobosea</taxon>
        <taxon>Tetramitia</taxon>
        <taxon>Eutetramitia</taxon>
        <taxon>Vahlkampfiidae</taxon>
        <taxon>Naegleria</taxon>
    </lineage>
</organism>
<accession>A0A6A5C2E3</accession>
<dbReference type="InterPro" id="IPR005097">
    <property type="entry name" value="Sacchrp_dh_NADP-bd"/>
</dbReference>
<dbReference type="OrthoDB" id="10268090at2759"/>
<dbReference type="RefSeq" id="XP_044566569.1">
    <property type="nucleotide sequence ID" value="XM_044702157.1"/>
</dbReference>
<evidence type="ECO:0000313" key="3">
    <source>
        <dbReference type="Proteomes" id="UP000444721"/>
    </source>
</evidence>
<gene>
    <name evidence="2" type="ORF">FDP41_011717</name>
</gene>
<dbReference type="Gene3D" id="3.40.50.720">
    <property type="entry name" value="NAD(P)-binding Rossmann-like Domain"/>
    <property type="match status" value="1"/>
</dbReference>
<comment type="caution">
    <text evidence="2">The sequence shown here is derived from an EMBL/GenBank/DDBJ whole genome shotgun (WGS) entry which is preliminary data.</text>
</comment>
<evidence type="ECO:0000313" key="2">
    <source>
        <dbReference type="EMBL" id="KAF0981856.1"/>
    </source>
</evidence>
<dbReference type="Proteomes" id="UP000444721">
    <property type="component" value="Unassembled WGS sequence"/>
</dbReference>
<keyword evidence="3" id="KW-1185">Reference proteome</keyword>
<protein>
    <recommendedName>
        <fullName evidence="1">Saccharopine dehydrogenase NADP binding domain-containing protein</fullName>
    </recommendedName>
</protein>
<proteinExistence type="predicted"/>
<dbReference type="EMBL" id="VFQX01000012">
    <property type="protein sequence ID" value="KAF0981856.1"/>
    <property type="molecule type" value="Genomic_DNA"/>
</dbReference>
<dbReference type="VEuPathDB" id="AmoebaDB:NF0040900"/>
<dbReference type="PANTHER" id="PTHR43796">
    <property type="entry name" value="CARBOXYNORSPERMIDINE SYNTHASE"/>
    <property type="match status" value="1"/>
</dbReference>
<dbReference type="GeneID" id="68118932"/>
<dbReference type="SUPFAM" id="SSF51735">
    <property type="entry name" value="NAD(P)-binding Rossmann-fold domains"/>
    <property type="match status" value="1"/>
</dbReference>
<feature type="domain" description="Saccharopine dehydrogenase NADP binding" evidence="1">
    <location>
        <begin position="10"/>
        <end position="154"/>
    </location>
</feature>
<reference evidence="2 3" key="1">
    <citation type="journal article" date="2019" name="Sci. Rep.">
        <title>Nanopore sequencing improves the draft genome of the human pathogenic amoeba Naegleria fowleri.</title>
        <authorList>
            <person name="Liechti N."/>
            <person name="Schurch N."/>
            <person name="Bruggmann R."/>
            <person name="Wittwer M."/>
        </authorList>
    </citation>
    <scope>NUCLEOTIDE SEQUENCE [LARGE SCALE GENOMIC DNA]</scope>
    <source>
        <strain evidence="2 3">ATCC 30894</strain>
    </source>
</reference>
<dbReference type="VEuPathDB" id="AmoebaDB:FDP41_011717"/>
<dbReference type="OMA" id="KSAMYID"/>
<dbReference type="AlphaFoldDB" id="A0A6A5C2E3"/>
<dbReference type="Pfam" id="PF03435">
    <property type="entry name" value="Sacchrp_dh_NADP"/>
    <property type="match status" value="1"/>
</dbReference>
<dbReference type="VEuPathDB" id="AmoebaDB:NfTy_021110"/>
<sequence>MSSSVNKFKILILGGYGVFGKRLTSELMKIPHFSNKTNVGTNFDIIIGGRNLQNAQEFAHRLNAAKPINNGHSSPFTASASGISVDIHNEQHFKKTLRELQPNLVIHTCGPFQGQNYHVAEECIENGVHYLDLADSREFVSQFSKHLNEKALKHNVVAISGVSTVPGISSSVIDYCSREHNEFGFTEIHKVECSVSPGNRAPRGESTMRAVLSYCGKPIPMVENNTKINVIGWQGLKQIQLKGLSSTRYVSYCDVPDIDLFPEYYPHLKEYKFRAGLELGIFQFGLLGMSYLTRMGIVNDWASKAPLLKKISEWFYNMGTDSGGMQMIMTGKDRQHNEKIVQFDLIALKGDGPQIPSTPAVILARKIAQNELKVGAQPCIGQFTLDELMAALKEFNISHSFSVGK</sequence>
<evidence type="ECO:0000259" key="1">
    <source>
        <dbReference type="Pfam" id="PF03435"/>
    </source>
</evidence>
<name>A0A6A5C2E3_NAEFO</name>
<dbReference type="InterPro" id="IPR036291">
    <property type="entry name" value="NAD(P)-bd_dom_sf"/>
</dbReference>
<dbReference type="PANTHER" id="PTHR43796:SF2">
    <property type="entry name" value="CARBOXYNORSPERMIDINE SYNTHASE"/>
    <property type="match status" value="1"/>
</dbReference>